<protein>
    <recommendedName>
        <fullName evidence="4">Histidine phosphatase superfamily (Branch 1)</fullName>
    </recommendedName>
</protein>
<keyword evidence="1" id="KW-0732">Signal</keyword>
<evidence type="ECO:0000313" key="3">
    <source>
        <dbReference type="Proteomes" id="UP000320300"/>
    </source>
</evidence>
<sequence length="183" mass="20349">MKKSVFAFACLLLCLMSVLTLNAQSKLKIVIIRHGEKLDKYENLDCRGLNRSLKLVDVLYKKIGIPDQIYIPSVGNGNKTTHARMFQTISPFASAHNLSINSKYSGTNFDGILKDLDKKQGTVLFVWDHENIAALANALGVKGKLNWSDADFDSIWIITGKKKNRVLQKDKEGIVPAGNCGPW</sequence>
<dbReference type="EMBL" id="FXTN01000005">
    <property type="protein sequence ID" value="SMO71135.1"/>
    <property type="molecule type" value="Genomic_DNA"/>
</dbReference>
<organism evidence="2 3">
    <name type="scientific">Pedobacter westerhofensis</name>
    <dbReference type="NCBI Taxonomy" id="425512"/>
    <lineage>
        <taxon>Bacteria</taxon>
        <taxon>Pseudomonadati</taxon>
        <taxon>Bacteroidota</taxon>
        <taxon>Sphingobacteriia</taxon>
        <taxon>Sphingobacteriales</taxon>
        <taxon>Sphingobacteriaceae</taxon>
        <taxon>Pedobacter</taxon>
    </lineage>
</organism>
<evidence type="ECO:0000313" key="2">
    <source>
        <dbReference type="EMBL" id="SMO71135.1"/>
    </source>
</evidence>
<dbReference type="AlphaFoldDB" id="A0A521DHS4"/>
<gene>
    <name evidence="2" type="ORF">SAMN06265348_105418</name>
</gene>
<name>A0A521DHS4_9SPHI</name>
<feature type="chain" id="PRO_5022149612" description="Histidine phosphatase superfamily (Branch 1)" evidence="1">
    <location>
        <begin position="24"/>
        <end position="183"/>
    </location>
</feature>
<accession>A0A521DHS4</accession>
<evidence type="ECO:0008006" key="4">
    <source>
        <dbReference type="Google" id="ProtNLM"/>
    </source>
</evidence>
<feature type="signal peptide" evidence="1">
    <location>
        <begin position="1"/>
        <end position="23"/>
    </location>
</feature>
<evidence type="ECO:0000256" key="1">
    <source>
        <dbReference type="SAM" id="SignalP"/>
    </source>
</evidence>
<dbReference type="Proteomes" id="UP000320300">
    <property type="component" value="Unassembled WGS sequence"/>
</dbReference>
<reference evidence="2 3" key="1">
    <citation type="submission" date="2017-05" db="EMBL/GenBank/DDBJ databases">
        <authorList>
            <person name="Varghese N."/>
            <person name="Submissions S."/>
        </authorList>
    </citation>
    <scope>NUCLEOTIDE SEQUENCE [LARGE SCALE GENOMIC DNA]</scope>
    <source>
        <strain evidence="2 3">DSM 19036</strain>
    </source>
</reference>
<keyword evidence="3" id="KW-1185">Reference proteome</keyword>
<proteinExistence type="predicted"/>